<protein>
    <recommendedName>
        <fullName evidence="4">Haemolysin activator HlyB C-terminal domain-containing protein</fullName>
    </recommendedName>
</protein>
<sequence>MAHTFRIFKQAFLLVTTLSSSQLVWATESCDQAEKITFVVNDIFDLTEQDTLFFHRWANLLHIISKKSALQNEIAFFIDKCEISDDDLLELERYLRSRKYLRDAQVTRDEQDNIKVETWDNWSLMPTADFGRKGGVNKYSVGIQDRNLLGLGIDAEFEYFSDEQRTGYKLDTQIPLFMKNNMNANLRFSSNDDGQSQAVFLNKEFAGFGTAYAFNVGFDNFQQTDTLFQNGLDSARFQHQKNSYLAHGQWLVQNNASETLRMGMGYANEKHDFTTLPNTSPDLQAYMPFNRQFTYPFISLEYLTKDYRKLTNINLINHIEDFNLGWHISGHLGSDVSNRDNAASAIWRSQLSKGLDVSSDAFIYMTAQFDGEWYNTENQADRMRLALSTEYFHKLNDDWGAYVKNLVTLSKNQFLDAPIVLGGENGVRGFPLQYQHGQHNAALSLEARYYPHINIYKLIEVGAAAFIDVGKSFGSSELRNFDNSTLASFGLGARFYSTHSSDAQVIHVDIIKPVSNDKNVNGVEFRITAKHAF</sequence>
<evidence type="ECO:0008006" key="4">
    <source>
        <dbReference type="Google" id="ProtNLM"/>
    </source>
</evidence>
<gene>
    <name evidence="2" type="ORF">GLIP_4264</name>
</gene>
<dbReference type="OrthoDB" id="6306838at2"/>
<keyword evidence="3" id="KW-1185">Reference proteome</keyword>
<feature type="signal peptide" evidence="1">
    <location>
        <begin position="1"/>
        <end position="26"/>
    </location>
</feature>
<evidence type="ECO:0000313" key="3">
    <source>
        <dbReference type="Proteomes" id="UP000006334"/>
    </source>
</evidence>
<dbReference type="Proteomes" id="UP000006334">
    <property type="component" value="Unassembled WGS sequence"/>
</dbReference>
<name>K6Z099_9ALTE</name>
<organism evidence="2 3">
    <name type="scientific">Aliiglaciecola lipolytica E3</name>
    <dbReference type="NCBI Taxonomy" id="1127673"/>
    <lineage>
        <taxon>Bacteria</taxon>
        <taxon>Pseudomonadati</taxon>
        <taxon>Pseudomonadota</taxon>
        <taxon>Gammaproteobacteria</taxon>
        <taxon>Alteromonadales</taxon>
        <taxon>Alteromonadaceae</taxon>
        <taxon>Aliiglaciecola</taxon>
    </lineage>
</organism>
<dbReference type="EMBL" id="BAEN01000076">
    <property type="protein sequence ID" value="GAC16875.1"/>
    <property type="molecule type" value="Genomic_DNA"/>
</dbReference>
<evidence type="ECO:0000313" key="2">
    <source>
        <dbReference type="EMBL" id="GAC16875.1"/>
    </source>
</evidence>
<keyword evidence="1" id="KW-0732">Signal</keyword>
<dbReference type="RefSeq" id="WP_008846677.1">
    <property type="nucleotide sequence ID" value="NZ_BAEN01000076.1"/>
</dbReference>
<dbReference type="eggNOG" id="COG2831">
    <property type="taxonomic scope" value="Bacteria"/>
</dbReference>
<reference evidence="2 3" key="1">
    <citation type="journal article" date="2017" name="Antonie Van Leeuwenhoek">
        <title>Rhizobium rhizosphaerae sp. nov., a novel species isolated from rice rhizosphere.</title>
        <authorList>
            <person name="Zhao J.J."/>
            <person name="Zhang J."/>
            <person name="Zhang R.J."/>
            <person name="Zhang C.W."/>
            <person name="Yin H.Q."/>
            <person name="Zhang X.X."/>
        </authorList>
    </citation>
    <scope>NUCLEOTIDE SEQUENCE [LARGE SCALE GENOMIC DNA]</scope>
    <source>
        <strain evidence="2 3">E3</strain>
    </source>
</reference>
<feature type="chain" id="PRO_5003897893" description="Haemolysin activator HlyB C-terminal domain-containing protein" evidence="1">
    <location>
        <begin position="27"/>
        <end position="533"/>
    </location>
</feature>
<dbReference type="Gene3D" id="2.40.160.50">
    <property type="entry name" value="membrane protein fhac: a member of the omp85/tpsb transporter family"/>
    <property type="match status" value="1"/>
</dbReference>
<proteinExistence type="predicted"/>
<dbReference type="AlphaFoldDB" id="K6Z099"/>
<accession>K6Z099</accession>
<dbReference type="STRING" id="1127673.GLIP_4264"/>
<comment type="caution">
    <text evidence="2">The sequence shown here is derived from an EMBL/GenBank/DDBJ whole genome shotgun (WGS) entry which is preliminary data.</text>
</comment>
<evidence type="ECO:0000256" key="1">
    <source>
        <dbReference type="SAM" id="SignalP"/>
    </source>
</evidence>